<accession>A0ABT0PP11</accession>
<protein>
    <recommendedName>
        <fullName evidence="3">Right handed beta helix domain-containing protein</fullName>
    </recommendedName>
</protein>
<dbReference type="SUPFAM" id="SSF51126">
    <property type="entry name" value="Pectin lyase-like"/>
    <property type="match status" value="1"/>
</dbReference>
<evidence type="ECO:0000313" key="1">
    <source>
        <dbReference type="EMBL" id="MCL6273128.1"/>
    </source>
</evidence>
<sequence length="513" mass="56592">MKHWYLNLISVCTVLLLFASMGSCRKDFEYADSTGNLTFSKDTVFLDTIFSNIGSATYSLKVYNKGISDINIPFIGMETGESSNYRLNVDGSAGKEFSDIPLLAKDSLFIFIETTFDVSQTNANEFLLTEGLLFGIGEETQRVELVTLVKDAIFLYPQTQADGSKETVLIDVDAEGNPVYVEGFYLENEHLQFTNEKPYVIYGYAVVTSGNTVQMDAGTRVHFHNNSGLIVESGASLLVNGALSEDQELMENEVIFEGDRLEPGYADEPGQWGTLWVKEGSTNNQLEHLTIKNATVGLRVDGSFPLNSPTLTLRNTQIFNSLNQNLWATTASIAATNTILGGAGGNSFLIDLGGSYQFMHCTIANYWNNGFRSGVALAINNFKENQGGNLEQADFINTIVTGSSAVEYLLQADEEAEFNFSFQNCLVQFNDINNSFTTNPLYNFADPNRYIEVIFDKEPDFFLPFNNQFSIGPDSFAIDAADPDISPPISTDIIGIDRSPIPDIGAFEFHSQN</sequence>
<name>A0ABT0PP11_9FLAO</name>
<dbReference type="RefSeq" id="WP_249656302.1">
    <property type="nucleotide sequence ID" value="NZ_JAMFMA010000001.1"/>
</dbReference>
<gene>
    <name evidence="1" type="ORF">M3P19_03855</name>
</gene>
<proteinExistence type="predicted"/>
<evidence type="ECO:0000313" key="2">
    <source>
        <dbReference type="Proteomes" id="UP001203607"/>
    </source>
</evidence>
<evidence type="ECO:0008006" key="3">
    <source>
        <dbReference type="Google" id="ProtNLM"/>
    </source>
</evidence>
<dbReference type="Proteomes" id="UP001203607">
    <property type="component" value="Unassembled WGS sequence"/>
</dbReference>
<dbReference type="PROSITE" id="PS51257">
    <property type="entry name" value="PROKAR_LIPOPROTEIN"/>
    <property type="match status" value="1"/>
</dbReference>
<organism evidence="1 2">
    <name type="scientific">Flagellimonas spongiicola</name>
    <dbReference type="NCBI Taxonomy" id="2942208"/>
    <lineage>
        <taxon>Bacteria</taxon>
        <taxon>Pseudomonadati</taxon>
        <taxon>Bacteroidota</taxon>
        <taxon>Flavobacteriia</taxon>
        <taxon>Flavobacteriales</taxon>
        <taxon>Flavobacteriaceae</taxon>
        <taxon>Flagellimonas</taxon>
    </lineage>
</organism>
<reference evidence="1 2" key="1">
    <citation type="submission" date="2022-05" db="EMBL/GenBank/DDBJ databases">
        <authorList>
            <person name="Park J.-S."/>
        </authorList>
    </citation>
    <scope>NUCLEOTIDE SEQUENCE [LARGE SCALE GENOMIC DNA]</scope>
    <source>
        <strain evidence="1 2">2012CJ35-5</strain>
    </source>
</reference>
<comment type="caution">
    <text evidence="1">The sequence shown here is derived from an EMBL/GenBank/DDBJ whole genome shotgun (WGS) entry which is preliminary data.</text>
</comment>
<keyword evidence="2" id="KW-1185">Reference proteome</keyword>
<dbReference type="EMBL" id="JAMFMA010000001">
    <property type="protein sequence ID" value="MCL6273128.1"/>
    <property type="molecule type" value="Genomic_DNA"/>
</dbReference>
<dbReference type="InterPro" id="IPR011050">
    <property type="entry name" value="Pectin_lyase_fold/virulence"/>
</dbReference>